<dbReference type="PROSITE" id="PS52035">
    <property type="entry name" value="PEPTIDASE_M14"/>
    <property type="match status" value="1"/>
</dbReference>
<feature type="chain" id="PRO_5012662221" evidence="3">
    <location>
        <begin position="22"/>
        <end position="461"/>
    </location>
</feature>
<sequence>MRRVALSLLLLSLLWPGASVARPDNMPTGAAARTTPPPAWLGELDALYEARIRVAGLEDRAFQPEHWWQVANPLLEDSRGFETREIGRSVEGRPLRHVSWGRGNIPVLLWSQMHGDESTASMALADLFHFLGGHPGHPLVQRLREATTLHFLPMMNPDGAARFQRHNAQGIDINRDARALASPEARALHGLREQVRPAFGFNLHDQQVGYRAGDSDRGTAIALLAPAFNEAREVDATRARAIEVAVAVRAVLEPYIAGHIAKWDDTFNPRAFGDLTAKAGVSTVLIESGGIEGDLQKQQLRKLNFLALVGALDAIATGDHAGLPRDAYEELPENGEVWPDLLITGGTLAPPGQARTQVDLLINFDRPLLERGGTITEIGDLADTDARRTIDASGLYIIPFHPSGEPPRETGGRLTDDMPAYFHLSRDPEGRNVVWTLAGDVDPKNPGPSADGQASASPQLR</sequence>
<dbReference type="GO" id="GO:0006508">
    <property type="term" value="P:proteolysis"/>
    <property type="evidence" value="ECO:0007669"/>
    <property type="project" value="InterPro"/>
</dbReference>
<reference evidence="5 6" key="1">
    <citation type="submission" date="2017-02" db="EMBL/GenBank/DDBJ databases">
        <authorList>
            <person name="Peterson S.W."/>
        </authorList>
    </citation>
    <scope>NUCLEOTIDE SEQUENCE [LARGE SCALE GENOMIC DNA]</scope>
    <source>
        <strain evidence="5 6">DSM 21749</strain>
    </source>
</reference>
<comment type="caution">
    <text evidence="1">Lacks conserved residue(s) required for the propagation of feature annotation.</text>
</comment>
<keyword evidence="5" id="KW-0121">Carboxypeptidase</keyword>
<evidence type="ECO:0000313" key="6">
    <source>
        <dbReference type="Proteomes" id="UP000190061"/>
    </source>
</evidence>
<dbReference type="GO" id="GO:0008270">
    <property type="term" value="F:zinc ion binding"/>
    <property type="evidence" value="ECO:0007669"/>
    <property type="project" value="InterPro"/>
</dbReference>
<comment type="similarity">
    <text evidence="1">Belongs to the peptidase M14 family.</text>
</comment>
<evidence type="ECO:0000259" key="4">
    <source>
        <dbReference type="PROSITE" id="PS52035"/>
    </source>
</evidence>
<dbReference type="Gene3D" id="2.30.40.10">
    <property type="entry name" value="Urease, subunit C, domain 1"/>
    <property type="match status" value="1"/>
</dbReference>
<evidence type="ECO:0000256" key="3">
    <source>
        <dbReference type="SAM" id="SignalP"/>
    </source>
</evidence>
<evidence type="ECO:0000256" key="2">
    <source>
        <dbReference type="SAM" id="MobiDB-lite"/>
    </source>
</evidence>
<protein>
    <submittedName>
        <fullName evidence="5">Zinc carboxypeptidase</fullName>
    </submittedName>
</protein>
<gene>
    <name evidence="5" type="ORF">SAMN02745674_02046</name>
</gene>
<keyword evidence="5" id="KW-0378">Hydrolase</keyword>
<dbReference type="EMBL" id="FUXP01000007">
    <property type="protein sequence ID" value="SKA12430.1"/>
    <property type="molecule type" value="Genomic_DNA"/>
</dbReference>
<dbReference type="InterPro" id="IPR000834">
    <property type="entry name" value="Peptidase_M14"/>
</dbReference>
<name>A0A1T4R8M6_9GAMM</name>
<dbReference type="GO" id="GO:0004181">
    <property type="term" value="F:metallocarboxypeptidase activity"/>
    <property type="evidence" value="ECO:0007669"/>
    <property type="project" value="InterPro"/>
</dbReference>
<dbReference type="SUPFAM" id="SSF51338">
    <property type="entry name" value="Composite domain of metallo-dependent hydrolases"/>
    <property type="match status" value="1"/>
</dbReference>
<evidence type="ECO:0000313" key="5">
    <source>
        <dbReference type="EMBL" id="SKA12430.1"/>
    </source>
</evidence>
<feature type="signal peptide" evidence="3">
    <location>
        <begin position="1"/>
        <end position="21"/>
    </location>
</feature>
<accession>A0A1T4R8M6</accession>
<organism evidence="5 6">
    <name type="scientific">Lysobacter spongiicola DSM 21749</name>
    <dbReference type="NCBI Taxonomy" id="1122188"/>
    <lineage>
        <taxon>Bacteria</taxon>
        <taxon>Pseudomonadati</taxon>
        <taxon>Pseudomonadota</taxon>
        <taxon>Gammaproteobacteria</taxon>
        <taxon>Lysobacterales</taxon>
        <taxon>Lysobacteraceae</taxon>
        <taxon>Novilysobacter</taxon>
    </lineage>
</organism>
<dbReference type="RefSeq" id="WP_159447381.1">
    <property type="nucleotide sequence ID" value="NZ_FUXP01000007.1"/>
</dbReference>
<dbReference type="OrthoDB" id="9758209at2"/>
<dbReference type="AlphaFoldDB" id="A0A1T4R8M6"/>
<keyword evidence="5" id="KW-0645">Protease</keyword>
<dbReference type="SUPFAM" id="SSF53187">
    <property type="entry name" value="Zn-dependent exopeptidases"/>
    <property type="match status" value="1"/>
</dbReference>
<dbReference type="Proteomes" id="UP000190061">
    <property type="component" value="Unassembled WGS sequence"/>
</dbReference>
<feature type="region of interest" description="Disordered" evidence="2">
    <location>
        <begin position="438"/>
        <end position="461"/>
    </location>
</feature>
<feature type="compositionally biased region" description="Polar residues" evidence="2">
    <location>
        <begin position="452"/>
        <end position="461"/>
    </location>
</feature>
<keyword evidence="3" id="KW-0732">Signal</keyword>
<evidence type="ECO:0000256" key="1">
    <source>
        <dbReference type="PROSITE-ProRule" id="PRU01379"/>
    </source>
</evidence>
<dbReference type="Gene3D" id="3.40.630.10">
    <property type="entry name" value="Zn peptidases"/>
    <property type="match status" value="1"/>
</dbReference>
<proteinExistence type="inferred from homology"/>
<keyword evidence="6" id="KW-1185">Reference proteome</keyword>
<feature type="domain" description="Peptidase M14" evidence="4">
    <location>
        <begin position="53"/>
        <end position="315"/>
    </location>
</feature>
<dbReference type="Pfam" id="PF00246">
    <property type="entry name" value="Peptidase_M14"/>
    <property type="match status" value="1"/>
</dbReference>
<dbReference type="InterPro" id="IPR011059">
    <property type="entry name" value="Metal-dep_hydrolase_composite"/>
</dbReference>
<dbReference type="GO" id="GO:0016810">
    <property type="term" value="F:hydrolase activity, acting on carbon-nitrogen (but not peptide) bonds"/>
    <property type="evidence" value="ECO:0007669"/>
    <property type="project" value="InterPro"/>
</dbReference>
<dbReference type="STRING" id="1122188.SAMN02745674_02046"/>